<dbReference type="SUPFAM" id="SSF49344">
    <property type="entry name" value="CBD9-like"/>
    <property type="match status" value="1"/>
</dbReference>
<dbReference type="GO" id="GO:0030246">
    <property type="term" value="F:carbohydrate binding"/>
    <property type="evidence" value="ECO:0007669"/>
    <property type="project" value="InterPro"/>
</dbReference>
<dbReference type="AlphaFoldDB" id="A0A327WIN0"/>
<dbReference type="Proteomes" id="UP000248790">
    <property type="component" value="Unassembled WGS sequence"/>
</dbReference>
<gene>
    <name evidence="2" type="ORF">LX87_05434</name>
</gene>
<protein>
    <submittedName>
        <fullName evidence="2">Cellulose/xylan binding protein with CBM9 domain</fullName>
    </submittedName>
</protein>
<dbReference type="EMBL" id="QLMC01000011">
    <property type="protein sequence ID" value="RAJ90890.1"/>
    <property type="molecule type" value="Genomic_DNA"/>
</dbReference>
<evidence type="ECO:0000313" key="2">
    <source>
        <dbReference type="EMBL" id="RAJ90890.1"/>
    </source>
</evidence>
<dbReference type="GO" id="GO:0004553">
    <property type="term" value="F:hydrolase activity, hydrolyzing O-glycosyl compounds"/>
    <property type="evidence" value="ECO:0007669"/>
    <property type="project" value="InterPro"/>
</dbReference>
<organism evidence="2 3">
    <name type="scientific">Larkinella arboricola</name>
    <dbReference type="NCBI Taxonomy" id="643671"/>
    <lineage>
        <taxon>Bacteria</taxon>
        <taxon>Pseudomonadati</taxon>
        <taxon>Bacteroidota</taxon>
        <taxon>Cytophagia</taxon>
        <taxon>Cytophagales</taxon>
        <taxon>Spirosomataceae</taxon>
        <taxon>Larkinella</taxon>
    </lineage>
</organism>
<evidence type="ECO:0000313" key="3">
    <source>
        <dbReference type="Proteomes" id="UP000248790"/>
    </source>
</evidence>
<feature type="domain" description="Carbohydrate-binding" evidence="1">
    <location>
        <begin position="29"/>
        <end position="207"/>
    </location>
</feature>
<dbReference type="Pfam" id="PF16011">
    <property type="entry name" value="CBM9_2"/>
    <property type="match status" value="1"/>
</dbReference>
<dbReference type="CDD" id="cd09620">
    <property type="entry name" value="CBM9_like_3"/>
    <property type="match status" value="1"/>
</dbReference>
<evidence type="ECO:0000259" key="1">
    <source>
        <dbReference type="Pfam" id="PF16011"/>
    </source>
</evidence>
<proteinExistence type="predicted"/>
<dbReference type="GO" id="GO:0016052">
    <property type="term" value="P:carbohydrate catabolic process"/>
    <property type="evidence" value="ECO:0007669"/>
    <property type="project" value="InterPro"/>
</dbReference>
<name>A0A327WIN0_LARAB</name>
<keyword evidence="3" id="KW-1185">Reference proteome</keyword>
<accession>A0A327WIN0</accession>
<comment type="caution">
    <text evidence="2">The sequence shown here is derived from an EMBL/GenBank/DDBJ whole genome shotgun (WGS) entry which is preliminary data.</text>
</comment>
<sequence>MKIDGAWDKKEWKRAKSVKITHYMGAIPKFTPETEAKLLYDDNNIYLIFKVNDQFVKSTVTEYNGNVSGDSCVEFFFAPDSDKPLHYFNLEVNAGGTPLIFYVTKPWTEFTKLEAKSIDQIEIAHSLPKVIDPERSEPVTWTIECRIPFSVLKQFSNVTVPKPGAVWKANFYKTGSRTSNPHWLTWSFVDHPKPNFHLPEFFGKILFE</sequence>
<dbReference type="InterPro" id="IPR010502">
    <property type="entry name" value="Carb-bd_dom_fam9"/>
</dbReference>
<dbReference type="Gene3D" id="2.60.40.1190">
    <property type="match status" value="1"/>
</dbReference>
<dbReference type="RefSeq" id="WP_229310840.1">
    <property type="nucleotide sequence ID" value="NZ_QLMC01000011.1"/>
</dbReference>
<reference evidence="2 3" key="1">
    <citation type="submission" date="2018-06" db="EMBL/GenBank/DDBJ databases">
        <title>Genomic Encyclopedia of Archaeal and Bacterial Type Strains, Phase II (KMG-II): from individual species to whole genera.</title>
        <authorList>
            <person name="Goeker M."/>
        </authorList>
    </citation>
    <scope>NUCLEOTIDE SEQUENCE [LARGE SCALE GENOMIC DNA]</scope>
    <source>
        <strain evidence="2 3">DSM 21851</strain>
    </source>
</reference>